<dbReference type="GO" id="GO:0015074">
    <property type="term" value="P:DNA integration"/>
    <property type="evidence" value="ECO:0007669"/>
    <property type="project" value="InterPro"/>
</dbReference>
<feature type="domain" description="Integrase catalytic" evidence="1">
    <location>
        <begin position="21"/>
        <end position="54"/>
    </location>
</feature>
<evidence type="ECO:0000313" key="3">
    <source>
        <dbReference type="Proteomes" id="UP000254875"/>
    </source>
</evidence>
<dbReference type="EMBL" id="QHKS01000039">
    <property type="protein sequence ID" value="RDJ98129.1"/>
    <property type="molecule type" value="Genomic_DNA"/>
</dbReference>
<reference evidence="3" key="1">
    <citation type="submission" date="2018-05" db="EMBL/GenBank/DDBJ databases">
        <authorList>
            <person name="Feng T."/>
        </authorList>
    </citation>
    <scope>NUCLEOTIDE SEQUENCE [LARGE SCALE GENOMIC DNA]</scope>
    <source>
        <strain evidence="3">S27</strain>
    </source>
</reference>
<keyword evidence="3" id="KW-1185">Reference proteome</keyword>
<sequence>MGAPAGSIDLAGRLTTRLQRPAAPRVCDARARISAWRTHNNESRPHSALDWATPTEFARRYGLQAAGLRRGNELQRLHVRRPEPTGRMVL</sequence>
<evidence type="ECO:0000313" key="2">
    <source>
        <dbReference type="EMBL" id="RDJ98129.1"/>
    </source>
</evidence>
<dbReference type="Proteomes" id="UP000254875">
    <property type="component" value="Unassembled WGS sequence"/>
</dbReference>
<dbReference type="Pfam" id="PF13683">
    <property type="entry name" value="rve_3"/>
    <property type="match status" value="1"/>
</dbReference>
<dbReference type="AlphaFoldDB" id="A0A370MXQ0"/>
<gene>
    <name evidence="2" type="ORF">DLM46_34900</name>
</gene>
<comment type="caution">
    <text evidence="2">The sequence shown here is derived from an EMBL/GenBank/DDBJ whole genome shotgun (WGS) entry which is preliminary data.</text>
</comment>
<accession>A0A370MXQ0</accession>
<organism evidence="2 3">
    <name type="scientific">Paraburkholderia lacunae</name>
    <dbReference type="NCBI Taxonomy" id="2211104"/>
    <lineage>
        <taxon>Bacteria</taxon>
        <taxon>Pseudomonadati</taxon>
        <taxon>Pseudomonadota</taxon>
        <taxon>Betaproteobacteria</taxon>
        <taxon>Burkholderiales</taxon>
        <taxon>Burkholderiaceae</taxon>
        <taxon>Paraburkholderia</taxon>
    </lineage>
</organism>
<name>A0A370MXQ0_9BURK</name>
<dbReference type="OrthoDB" id="9816028at2"/>
<evidence type="ECO:0000259" key="1">
    <source>
        <dbReference type="Pfam" id="PF13683"/>
    </source>
</evidence>
<protein>
    <recommendedName>
        <fullName evidence="1">Integrase catalytic domain-containing protein</fullName>
    </recommendedName>
</protein>
<dbReference type="InterPro" id="IPR001584">
    <property type="entry name" value="Integrase_cat-core"/>
</dbReference>
<proteinExistence type="predicted"/>